<evidence type="ECO:0000313" key="2">
    <source>
        <dbReference type="EMBL" id="CAK7348515.1"/>
    </source>
</evidence>
<dbReference type="EMBL" id="CAWUPB010001173">
    <property type="protein sequence ID" value="CAK7348515.1"/>
    <property type="molecule type" value="Genomic_DNA"/>
</dbReference>
<feature type="transmembrane region" description="Helical" evidence="1">
    <location>
        <begin position="459"/>
        <end position="479"/>
    </location>
</feature>
<evidence type="ECO:0008006" key="4">
    <source>
        <dbReference type="Google" id="ProtNLM"/>
    </source>
</evidence>
<evidence type="ECO:0000313" key="3">
    <source>
        <dbReference type="Proteomes" id="UP001314170"/>
    </source>
</evidence>
<dbReference type="PANTHER" id="PTHR12242">
    <property type="entry name" value="OS02G0130600 PROTEIN-RELATED"/>
    <property type="match status" value="1"/>
</dbReference>
<accession>A0AAV1SDA3</accession>
<feature type="transmembrane region" description="Helical" evidence="1">
    <location>
        <begin position="232"/>
        <end position="256"/>
    </location>
</feature>
<feature type="transmembrane region" description="Helical" evidence="1">
    <location>
        <begin position="422"/>
        <end position="447"/>
    </location>
</feature>
<feature type="transmembrane region" description="Helical" evidence="1">
    <location>
        <begin position="268"/>
        <end position="292"/>
    </location>
</feature>
<protein>
    <recommendedName>
        <fullName evidence="4">Transmembrane protein</fullName>
    </recommendedName>
</protein>
<keyword evidence="1" id="KW-1133">Transmembrane helix</keyword>
<keyword evidence="1" id="KW-0472">Membrane</keyword>
<reference evidence="2 3" key="1">
    <citation type="submission" date="2024-01" db="EMBL/GenBank/DDBJ databases">
        <authorList>
            <person name="Waweru B."/>
        </authorList>
    </citation>
    <scope>NUCLEOTIDE SEQUENCE [LARGE SCALE GENOMIC DNA]</scope>
</reference>
<dbReference type="GO" id="GO:0016020">
    <property type="term" value="C:membrane"/>
    <property type="evidence" value="ECO:0007669"/>
    <property type="project" value="TreeGrafter"/>
</dbReference>
<feature type="transmembrane region" description="Helical" evidence="1">
    <location>
        <begin position="500"/>
        <end position="518"/>
    </location>
</feature>
<proteinExistence type="predicted"/>
<gene>
    <name evidence="2" type="ORF">DCAF_LOCUS21216</name>
</gene>
<feature type="transmembrane region" description="Helical" evidence="1">
    <location>
        <begin position="387"/>
        <end position="410"/>
    </location>
</feature>
<keyword evidence="1" id="KW-0812">Transmembrane</keyword>
<sequence>MALVIYWYDFVCFGIVAAALVVSLWVLWRKELAPSCDDNIIYQSLLVARPDTNGRTLPSMPRNHVGSSQLWSSCWKGVHPGWLMATRFISFLFMAGFLSRDIVEWDATIFVYYTEKHEKGRETTLGPDQKKWASYDIWKNGVKTLEYEKSKYSGSVFSFSVHLNSSGQLSRTCSDPVSMATNSEGLGYWLRWQVPVCALAIICPSVLACYMIKNVNTEPLFCHDLWKPRWRYLNPLWLLFYRVFAFLCLSSMLYQIVYLDGAFAFYFYTQWTFTLVMIYFALGTVISAYGCWVSLKQPAASENGENSVFLKRDVEKNGAATSITYKEKESRGTIKLQSHCAEEAIRERAGFWGYLMQIIYQTCAGAVILTDIVFWCIIVPFLSDTHLGLNVLMACMHSLNAVFLVIDTALNSLPFPWFRIVYFVLWSCLYVIFQWVIHACGFTWWPYPFLELNTPWAPLWYFSLAVIHIPCYGIYALIFKAKNSIFPRLFPRAFHSRPEFKLLYLPLFTGLFHLSFLLEEFPAGNSVNELQSENNAKISQVFAPKTDLLDQRSLDMRWSNEDELILFIITSALRFSRPGCQYKLAYGNQRGRGKIERFG</sequence>
<evidence type="ECO:0000256" key="1">
    <source>
        <dbReference type="SAM" id="Phobius"/>
    </source>
</evidence>
<comment type="caution">
    <text evidence="2">The sequence shown here is derived from an EMBL/GenBank/DDBJ whole genome shotgun (WGS) entry which is preliminary data.</text>
</comment>
<dbReference type="Proteomes" id="UP001314170">
    <property type="component" value="Unassembled WGS sequence"/>
</dbReference>
<dbReference type="AlphaFoldDB" id="A0AAV1SDA3"/>
<name>A0AAV1SDA3_9ROSI</name>
<feature type="transmembrane region" description="Helical" evidence="1">
    <location>
        <begin position="6"/>
        <end position="28"/>
    </location>
</feature>
<organism evidence="2 3">
    <name type="scientific">Dovyalis caffra</name>
    <dbReference type="NCBI Taxonomy" id="77055"/>
    <lineage>
        <taxon>Eukaryota</taxon>
        <taxon>Viridiplantae</taxon>
        <taxon>Streptophyta</taxon>
        <taxon>Embryophyta</taxon>
        <taxon>Tracheophyta</taxon>
        <taxon>Spermatophyta</taxon>
        <taxon>Magnoliopsida</taxon>
        <taxon>eudicotyledons</taxon>
        <taxon>Gunneridae</taxon>
        <taxon>Pentapetalae</taxon>
        <taxon>rosids</taxon>
        <taxon>fabids</taxon>
        <taxon>Malpighiales</taxon>
        <taxon>Salicaceae</taxon>
        <taxon>Flacourtieae</taxon>
        <taxon>Dovyalis</taxon>
    </lineage>
</organism>
<dbReference type="PANTHER" id="PTHR12242:SF38">
    <property type="entry name" value="TRANSMEMBRANE PROTEIN"/>
    <property type="match status" value="1"/>
</dbReference>
<keyword evidence="3" id="KW-1185">Reference proteome</keyword>
<feature type="transmembrane region" description="Helical" evidence="1">
    <location>
        <begin position="358"/>
        <end position="381"/>
    </location>
</feature>